<dbReference type="SUPFAM" id="SSF63882">
    <property type="entry name" value="MoeA N-terminal region -like"/>
    <property type="match status" value="1"/>
</dbReference>
<dbReference type="Gene3D" id="3.90.105.10">
    <property type="entry name" value="Molybdopterin biosynthesis moea protein, domain 2"/>
    <property type="match status" value="1"/>
</dbReference>
<dbReference type="PROSITE" id="PS01079">
    <property type="entry name" value="MOCF_BIOSYNTHESIS_2"/>
    <property type="match status" value="1"/>
</dbReference>
<dbReference type="GO" id="GO:0005829">
    <property type="term" value="C:cytosol"/>
    <property type="evidence" value="ECO:0007669"/>
    <property type="project" value="TreeGrafter"/>
</dbReference>
<dbReference type="InterPro" id="IPR005111">
    <property type="entry name" value="MoeA_C_domain_IV"/>
</dbReference>
<dbReference type="InterPro" id="IPR001453">
    <property type="entry name" value="MoaB/Mog_dom"/>
</dbReference>
<reference evidence="7 8" key="1">
    <citation type="journal article" date="2020" name="ISME J.">
        <title>Uncovering the hidden diversity of litter-decomposition mechanisms in mushroom-forming fungi.</title>
        <authorList>
            <person name="Floudas D."/>
            <person name="Bentzer J."/>
            <person name="Ahren D."/>
            <person name="Johansson T."/>
            <person name="Persson P."/>
            <person name="Tunlid A."/>
        </authorList>
    </citation>
    <scope>NUCLEOTIDE SEQUENCE [LARGE SCALE GENOMIC DNA]</scope>
    <source>
        <strain evidence="7 8">CBS 146.42</strain>
    </source>
</reference>
<dbReference type="SUPFAM" id="SSF53218">
    <property type="entry name" value="Molybdenum cofactor biosynthesis proteins"/>
    <property type="match status" value="2"/>
</dbReference>
<feature type="domain" description="MoaB/Mog" evidence="6">
    <location>
        <begin position="717"/>
        <end position="878"/>
    </location>
</feature>
<evidence type="ECO:0000313" key="8">
    <source>
        <dbReference type="Proteomes" id="UP000559027"/>
    </source>
</evidence>
<dbReference type="Gene3D" id="2.40.340.10">
    <property type="entry name" value="MoeA, C-terminal, domain IV"/>
    <property type="match status" value="1"/>
</dbReference>
<feature type="domain" description="MoaB/Mog" evidence="6">
    <location>
        <begin position="1135"/>
        <end position="1284"/>
    </location>
</feature>
<feature type="compositionally biased region" description="Polar residues" evidence="5">
    <location>
        <begin position="896"/>
        <end position="910"/>
    </location>
</feature>
<dbReference type="CDD" id="cd00887">
    <property type="entry name" value="MoeA"/>
    <property type="match status" value="1"/>
</dbReference>
<dbReference type="OrthoDB" id="4349954at2759"/>
<dbReference type="GO" id="GO:0061599">
    <property type="term" value="F:molybdopterin molybdotransferase activity"/>
    <property type="evidence" value="ECO:0007669"/>
    <property type="project" value="TreeGrafter"/>
</dbReference>
<dbReference type="UniPathway" id="UPA00344"/>
<gene>
    <name evidence="7" type="ORF">D9756_000325</name>
</gene>
<comment type="similarity">
    <text evidence="2">In the N-terminal section; belongs to the MoaB/Mog family.</text>
</comment>
<dbReference type="InterPro" id="IPR036425">
    <property type="entry name" value="MoaB/Mog-like_dom_sf"/>
</dbReference>
<dbReference type="InterPro" id="IPR005110">
    <property type="entry name" value="MoeA_linker/N"/>
</dbReference>
<evidence type="ECO:0000256" key="5">
    <source>
        <dbReference type="SAM" id="MobiDB-lite"/>
    </source>
</evidence>
<dbReference type="PANTHER" id="PTHR10192">
    <property type="entry name" value="MOLYBDOPTERIN BIOSYNTHESIS PROTEIN"/>
    <property type="match status" value="1"/>
</dbReference>
<accession>A0A8H5GF30</accession>
<organism evidence="7 8">
    <name type="scientific">Leucocoprinus leucothites</name>
    <dbReference type="NCBI Taxonomy" id="201217"/>
    <lineage>
        <taxon>Eukaryota</taxon>
        <taxon>Fungi</taxon>
        <taxon>Dikarya</taxon>
        <taxon>Basidiomycota</taxon>
        <taxon>Agaricomycotina</taxon>
        <taxon>Agaricomycetes</taxon>
        <taxon>Agaricomycetidae</taxon>
        <taxon>Agaricales</taxon>
        <taxon>Agaricineae</taxon>
        <taxon>Agaricaceae</taxon>
        <taxon>Leucocoprinus</taxon>
    </lineage>
</organism>
<dbReference type="Pfam" id="PF03454">
    <property type="entry name" value="MoeA_C"/>
    <property type="match status" value="1"/>
</dbReference>
<dbReference type="SMART" id="SM00852">
    <property type="entry name" value="MoCF_biosynth"/>
    <property type="match status" value="2"/>
</dbReference>
<comment type="caution">
    <text evidence="7">The sequence shown here is derived from an EMBL/GenBank/DDBJ whole genome shotgun (WGS) entry which is preliminary data.</text>
</comment>
<feature type="region of interest" description="Disordered" evidence="5">
    <location>
        <begin position="684"/>
        <end position="709"/>
    </location>
</feature>
<evidence type="ECO:0000256" key="2">
    <source>
        <dbReference type="ARBA" id="ARBA00007589"/>
    </source>
</evidence>
<evidence type="ECO:0000256" key="3">
    <source>
        <dbReference type="ARBA" id="ARBA00008339"/>
    </source>
</evidence>
<dbReference type="CDD" id="cd00886">
    <property type="entry name" value="MogA_MoaB"/>
    <property type="match status" value="1"/>
</dbReference>
<evidence type="ECO:0000256" key="4">
    <source>
        <dbReference type="ARBA" id="ARBA00023150"/>
    </source>
</evidence>
<protein>
    <recommendedName>
        <fullName evidence="6">MoaB/Mog domain-containing protein</fullName>
    </recommendedName>
</protein>
<dbReference type="Gene3D" id="3.40.980.10">
    <property type="entry name" value="MoaB/Mog-like domain"/>
    <property type="match status" value="2"/>
</dbReference>
<dbReference type="InterPro" id="IPR008284">
    <property type="entry name" value="MoCF_biosynth_CS"/>
</dbReference>
<keyword evidence="8" id="KW-1185">Reference proteome</keyword>
<dbReference type="InterPro" id="IPR038987">
    <property type="entry name" value="MoeA-like"/>
</dbReference>
<evidence type="ECO:0000259" key="6">
    <source>
        <dbReference type="SMART" id="SM00852"/>
    </source>
</evidence>
<dbReference type="Proteomes" id="UP000559027">
    <property type="component" value="Unassembled WGS sequence"/>
</dbReference>
<dbReference type="FunFam" id="3.40.980.10:FF:000001">
    <property type="entry name" value="Molybdopterin molybdenumtransferase"/>
    <property type="match status" value="1"/>
</dbReference>
<dbReference type="PROSITE" id="PS51257">
    <property type="entry name" value="PROKAR_LIPOPROTEIN"/>
    <property type="match status" value="1"/>
</dbReference>
<name>A0A8H5GF30_9AGAR</name>
<dbReference type="PANTHER" id="PTHR10192:SF5">
    <property type="entry name" value="GEPHYRIN"/>
    <property type="match status" value="1"/>
</dbReference>
<dbReference type="Pfam" id="PF00994">
    <property type="entry name" value="MoCF_biosynth"/>
    <property type="match status" value="2"/>
</dbReference>
<dbReference type="GO" id="GO:0006777">
    <property type="term" value="P:Mo-molybdopterin cofactor biosynthetic process"/>
    <property type="evidence" value="ECO:0007669"/>
    <property type="project" value="UniProtKB-KW"/>
</dbReference>
<sequence length="1380" mass="148780">MKVATLHPVISHTLGPSTSFACAPLTQHQPSKNTHTTFAVVSSSPDLDPEHRGKTIWKWSENLSSALADRPSSSSKSQQALVVPHLVAGLHDCESLSDRIIAISPAGDISLLSTDLELKTTRPTSGEESIVHYVCVFSRMACSFLGSRSEGAVIALLIERGASVQFEVYCVDIDDSIESAFVHEVPLDDDQVAFTGSWYTFSLTPSAITPVASPLQLNGLSFVPPPPLSTKRTQSQRKAATAPSLLALTSSHVLLASQTLQNEIALLLWDTQYSILLTSHHFPLPTTFATQTPLTISLLSSNATGVHAGNQQAVLVMSQSTSEADGKTPVKSSIYVVPYSAPVRSTLANAVGRANAGARWLVESGSSEKDREVTLEGAPRPKVVINMRNAVEQNRPQAANALFMEWEKKEQEKLGDESAVTFGYSFVKDLLDAVIQPEKPPSPLYSSEVVRHLIGKGVVRSAMIGGGLLASLRLRNDWPSIDLALKHVPDLSENELIETLKLVVNRNQSEATTADPSAMQVDTTSSTLDQTPTLSDFLTTMLKYRQFTAPQLVIAFRHHMQSAEAVTSIVQLLDVWLKKVQSQDVKVIPGKKDIAKNDYGVFVVKDTVKPKTVSDLPSINQVTALIRSLLDASFLALIQHPPAHKVLQSLKAHIEPEISILSQTEQLRGLVEGFAKAHAKTVREAEAGKGANAGPREESKKDWRQRRKEAHEQVGMAIGAYQLEELMFDTASKDASADQSGPTIIDILKARDGYQLASKDGTQDNYYKIVPDEIPQIRTIVKGWIDDDDGVDWVITTGGTGFGVKDQTPEAIQPLLAREASGLVHLILSSSLQHTPLAALSRPVAGTRKNTLVTTLPGSVKAVKEVLAALFNQDVVGHALELIKGGTGEDRHTKLAKSTGQPLRQGSSVNTHHHHHHHDHGHEIPKPRTRVSNDPSAPVSTRSRHSPYPLISYEAATQLIDQNIKTLETRKVPVNSNLRNHILAEDVFAPQDAPPRATTSVDGYALRATDPPGVYQVVTSRSHPIDKPLPTGSIYRINTGGPLPNGTDTVIMVEDTKLVSTFDAADGDLEGEEKEVETLAQIPPGENVRAPGSDVHEGDLVLQKGERILGNGGEIGTLAFVGRKEVSVYRKPVVGLLSTGNEIADLHGQALAKQEEWGGIFDTNRPSLQAALEDLGYAVIDLGIVPDTVDAHVAAIQKGIENADILITTGGTSMGPTDLLKPVIERHFNGSIHFGRVTIKPGKPTTFATIPAVGGVEKPLFALPGNPASALVTFHIFVIPALRKLAGWPSGLLQLPRVKAELQSAMRLDPRTEFHRVVIRAEQDGLKAYSTGGQRSSRVASLSGANGFVVLPPQTASGPSKFETGTTVEVVVIGEIQHVL</sequence>
<evidence type="ECO:0000256" key="1">
    <source>
        <dbReference type="ARBA" id="ARBA00005046"/>
    </source>
</evidence>
<evidence type="ECO:0000313" key="7">
    <source>
        <dbReference type="EMBL" id="KAF5363625.1"/>
    </source>
</evidence>
<comment type="pathway">
    <text evidence="1">Cofactor biosynthesis; molybdopterin biosynthesis.</text>
</comment>
<keyword evidence="4" id="KW-0501">Molybdenum cofactor biosynthesis</keyword>
<dbReference type="Gene3D" id="2.170.190.11">
    <property type="entry name" value="Molybdopterin biosynthesis moea protein, domain 3"/>
    <property type="match status" value="1"/>
</dbReference>
<dbReference type="InterPro" id="IPR036688">
    <property type="entry name" value="MoeA_C_domain_IV_sf"/>
</dbReference>
<feature type="region of interest" description="Disordered" evidence="5">
    <location>
        <begin position="890"/>
        <end position="948"/>
    </location>
</feature>
<dbReference type="EMBL" id="JAACJO010000001">
    <property type="protein sequence ID" value="KAF5363625.1"/>
    <property type="molecule type" value="Genomic_DNA"/>
</dbReference>
<dbReference type="SUPFAM" id="SSF63867">
    <property type="entry name" value="MoeA C-terminal domain-like"/>
    <property type="match status" value="1"/>
</dbReference>
<proteinExistence type="inferred from homology"/>
<comment type="similarity">
    <text evidence="3">In the C-terminal section; belongs to the MoeA family.</text>
</comment>
<dbReference type="Pfam" id="PF03453">
    <property type="entry name" value="MoeA_N"/>
    <property type="match status" value="1"/>
</dbReference>
<dbReference type="InterPro" id="IPR036135">
    <property type="entry name" value="MoeA_linker/N_sf"/>
</dbReference>
<feature type="compositionally biased region" description="Polar residues" evidence="5">
    <location>
        <begin position="930"/>
        <end position="941"/>
    </location>
</feature>
<dbReference type="NCBIfam" id="TIGR00177">
    <property type="entry name" value="molyb_syn"/>
    <property type="match status" value="1"/>
</dbReference>